<dbReference type="Proteomes" id="UP001231649">
    <property type="component" value="Chromosome 16"/>
</dbReference>
<gene>
    <name evidence="1" type="ORF">PYW08_004455</name>
</gene>
<comment type="caution">
    <text evidence="1">The sequence shown here is derived from an EMBL/GenBank/DDBJ whole genome shotgun (WGS) entry which is preliminary data.</text>
</comment>
<reference evidence="1" key="1">
    <citation type="submission" date="2023-03" db="EMBL/GenBank/DDBJ databases">
        <title>Chromosome-level genomes of two armyworms, Mythimna separata and Mythimna loreyi, provide insights into the biosynthesis and reception of sex pheromones.</title>
        <authorList>
            <person name="Zhao H."/>
        </authorList>
    </citation>
    <scope>NUCLEOTIDE SEQUENCE</scope>
    <source>
        <strain evidence="1">BeijingLab</strain>
    </source>
</reference>
<keyword evidence="2" id="KW-1185">Reference proteome</keyword>
<accession>A0ACC2QP48</accession>
<organism evidence="1 2">
    <name type="scientific">Mythimna loreyi</name>
    <dbReference type="NCBI Taxonomy" id="667449"/>
    <lineage>
        <taxon>Eukaryota</taxon>
        <taxon>Metazoa</taxon>
        <taxon>Ecdysozoa</taxon>
        <taxon>Arthropoda</taxon>
        <taxon>Hexapoda</taxon>
        <taxon>Insecta</taxon>
        <taxon>Pterygota</taxon>
        <taxon>Neoptera</taxon>
        <taxon>Endopterygota</taxon>
        <taxon>Lepidoptera</taxon>
        <taxon>Glossata</taxon>
        <taxon>Ditrysia</taxon>
        <taxon>Noctuoidea</taxon>
        <taxon>Noctuidae</taxon>
        <taxon>Noctuinae</taxon>
        <taxon>Hadenini</taxon>
        <taxon>Mythimna</taxon>
    </lineage>
</organism>
<proteinExistence type="predicted"/>
<evidence type="ECO:0000313" key="2">
    <source>
        <dbReference type="Proteomes" id="UP001231649"/>
    </source>
</evidence>
<evidence type="ECO:0000313" key="1">
    <source>
        <dbReference type="EMBL" id="KAJ8722053.1"/>
    </source>
</evidence>
<name>A0ACC2QP48_9NEOP</name>
<dbReference type="EMBL" id="CM056792">
    <property type="protein sequence ID" value="KAJ8722053.1"/>
    <property type="molecule type" value="Genomic_DNA"/>
</dbReference>
<sequence length="523" mass="59505">MSKSKTTICKELIKDYCANCTFAGVHYIADDTKHVTERILWLVLVIVSWYGSALLIISAWEAFILSPISFGLETTYTDWDTRMPTVAVCESANNPKIFNVSDTIWPPGHLLDLEDALKEIAYFRGVSYVLIGTCHLNPDPDPLCPTSNYSYYASLVRSDCSKIIKNCSYNDEEFSCCDYFQPIDTDIGQCFILNSVQTKKPNPYPMVNNLKNLRGVIKYDSYLTTLMYTLGEDEVPTVTTLHSSTLKIQPGYIYRRILSVRNIENDPLITETTPEQRACRFHHENEDGLYPQYSYSACTVRCRKLAQLESCQCNDHFILDTTEETRCNLSGMACLNRLSSHLTTLKPPWANRPGLSCNCLPSCDETEITVIKDVTIPVKNKIYKKKSRVEIILAYLPTERFKRNVVRSRLDLVVSVGGTTGLFVGASLLSFVELFLFFTVRFVSNILMEKKKIENVVVVEPRGTTNLQDSSEFEEILPLNNVTTEEAYFITKWSSQPVTECSNRSVCTFWEWPSYQSLQEDIG</sequence>
<protein>
    <submittedName>
        <fullName evidence="1">Uncharacterized protein</fullName>
    </submittedName>
</protein>